<organism evidence="1">
    <name type="scientific">Microvirga ossetica</name>
    <dbReference type="NCBI Taxonomy" id="1882682"/>
    <lineage>
        <taxon>Bacteria</taxon>
        <taxon>Pseudomonadati</taxon>
        <taxon>Pseudomonadota</taxon>
        <taxon>Alphaproteobacteria</taxon>
        <taxon>Hyphomicrobiales</taxon>
        <taxon>Methylobacteriaceae</taxon>
        <taxon>Microvirga</taxon>
    </lineage>
</organism>
<proteinExistence type="predicted"/>
<protein>
    <submittedName>
        <fullName evidence="1">Uncharacterized protein</fullName>
    </submittedName>
</protein>
<name>A0A1B2EA77_9HYPH</name>
<dbReference type="AlphaFoldDB" id="A0A1B2EA77"/>
<gene>
    <name evidence="1" type="ORF">BB934_00405</name>
</gene>
<dbReference type="KEGG" id="moc:BB934_00405"/>
<accession>A0A1B2EA77</accession>
<dbReference type="EMBL" id="CP016616">
    <property type="protein sequence ID" value="ANY76871.1"/>
    <property type="molecule type" value="Genomic_DNA"/>
</dbReference>
<evidence type="ECO:0000313" key="1">
    <source>
        <dbReference type="EMBL" id="ANY76871.1"/>
    </source>
</evidence>
<reference evidence="1" key="1">
    <citation type="submission" date="2016-07" db="EMBL/GenBank/DDBJ databases">
        <title>Microvirga ossetica sp. nov. a new species of rhizobia isolated from root nodules of the legume species Vicia alpestris Steven originated from North Ossetia region in the Caucasus.</title>
        <authorList>
            <person name="Safronova V.I."/>
            <person name="Kuznetsova I.G."/>
            <person name="Sazanova A.L."/>
            <person name="Belimov A."/>
            <person name="Andronov E."/>
            <person name="Osledkin Y.S."/>
            <person name="Onishchuk O.P."/>
            <person name="Kurchak O.N."/>
            <person name="Shaposhnikov A.I."/>
            <person name="Willems A."/>
            <person name="Tikhonovich I.A."/>
        </authorList>
    </citation>
    <scope>NUCLEOTIDE SEQUENCE [LARGE SCALE GENOMIC DNA]</scope>
    <source>
        <strain evidence="1">V5/3M</strain>
    </source>
</reference>
<sequence length="121" mass="12741">MNVGNGHTTGQVLCNETDLTFQALHVGSHGLVAARDGGVAAAIEAELRTERDVQIERQRLVLRQFPEPGFVGLRCDLGPEMGSGRLAGIARDALVVASDEFRGHTGTLHASPATGLDLNQG</sequence>